<evidence type="ECO:0000256" key="9">
    <source>
        <dbReference type="ARBA" id="ARBA00022723"/>
    </source>
</evidence>
<dbReference type="Gene3D" id="1.20.1280.50">
    <property type="match status" value="1"/>
</dbReference>
<dbReference type="GO" id="GO:1990112">
    <property type="term" value="C:RQC complex"/>
    <property type="evidence" value="ECO:0007669"/>
    <property type="project" value="InterPro"/>
</dbReference>
<dbReference type="Proteomes" id="UP001146120">
    <property type="component" value="Unassembled WGS sequence"/>
</dbReference>
<evidence type="ECO:0000313" key="19">
    <source>
        <dbReference type="Proteomes" id="UP001146120"/>
    </source>
</evidence>
<feature type="domain" description="RING-type" evidence="16">
    <location>
        <begin position="2566"/>
        <end position="2613"/>
    </location>
</feature>
<evidence type="ECO:0000256" key="4">
    <source>
        <dbReference type="ARBA" id="ARBA00007997"/>
    </source>
</evidence>
<dbReference type="SUPFAM" id="SSF81383">
    <property type="entry name" value="F-box domain"/>
    <property type="match status" value="1"/>
</dbReference>
<dbReference type="FunFam" id="3.30.40.10:FF:000038">
    <property type="entry name" value="E3 ubiquitin-protein ligase listerin"/>
    <property type="match status" value="1"/>
</dbReference>
<dbReference type="PANTHER" id="PTHR12389:SF0">
    <property type="entry name" value="E3 UBIQUITIN-PROTEIN LIGASE LISTERIN"/>
    <property type="match status" value="1"/>
</dbReference>
<dbReference type="GO" id="GO:0005829">
    <property type="term" value="C:cytosol"/>
    <property type="evidence" value="ECO:0007669"/>
    <property type="project" value="UniProtKB-SubCell"/>
</dbReference>
<evidence type="ECO:0000256" key="2">
    <source>
        <dbReference type="ARBA" id="ARBA00004514"/>
    </source>
</evidence>
<keyword evidence="10" id="KW-0677">Repeat</keyword>
<dbReference type="InterPro" id="IPR013083">
    <property type="entry name" value="Znf_RING/FYVE/PHD"/>
</dbReference>
<dbReference type="EC" id="2.3.2.27" evidence="5"/>
<dbReference type="EMBL" id="DAKRPA010000106">
    <property type="protein sequence ID" value="DAZ98456.1"/>
    <property type="molecule type" value="Genomic_DNA"/>
</dbReference>
<keyword evidence="12" id="KW-0833">Ubl conjugation pathway</keyword>
<keyword evidence="9" id="KW-0479">Metal-binding</keyword>
<dbReference type="Pfam" id="PF22958">
    <property type="entry name" value="Ltn1_1st"/>
    <property type="match status" value="1"/>
</dbReference>
<evidence type="ECO:0000256" key="3">
    <source>
        <dbReference type="ARBA" id="ARBA00004906"/>
    </source>
</evidence>
<feature type="region of interest" description="Disordered" evidence="15">
    <location>
        <begin position="336"/>
        <end position="371"/>
    </location>
</feature>
<dbReference type="GO" id="GO:0008270">
    <property type="term" value="F:zinc ion binding"/>
    <property type="evidence" value="ECO:0007669"/>
    <property type="project" value="UniProtKB-KW"/>
</dbReference>
<sequence>RSDCSRSNATSGPPSHCSLRIAHCRCACPSPFMSSLDVVMSPAATAAEVRAPSAVTPSSATSSQADAWHPSIDSDGDGDRKRCATGMHAWIRAIKTDEYRPPPTAYLPNATEEDNPMVQQLHQCQAKLHALRAVRDRLVFYPSMRDPETRKMQPSMKICTEMVLSRNLLRLDDTRAQQAHRQAVGLPLLGGQEALVFAFFDVEDMLRASVVCRFWRHVSRMDLLWEPLLRTSWEQYPIRELLGLSPQVPAIQTYMIYYLLHLRGLPCLRLRTNVRMERAEDDNCDEDHSLTIERAAINANERPLEMAEWAATLEQIGSLHLVCGIDVEKEECSATEQEQDVPLIARMTQQQQDEDPRRPPRRRNLGTRMRARSDLQSRNSQFNVEYGEWVELVDEHKRMRLNTWMAQLQRASEHHLRAFLRQMLGAVDALEKSNLVHAGISMGSIFVRNRGGGSSESASGELVETDETMTPLFQLHCRGHVVHSVTEIPETGSSPVLRFGVEGEELVQQMDLLWFDPSRVTEPDRRSSRHSMIKSLINCALSLWAHGRFSTNTSAPLFRVLILFRAHIPDNFRCFLEYAAFLVATGTATADKLLRHAFVAVDDEPDCVQGCSWSSAFSDAIAYQNATIAWYGQEPQPTAISTSSSTSGSTAPVPVHVLEIARLPRSRMIPTTQLGAHFLSAALDEHRLPLERFAAVVVPPLASSSWIQKLATSQRHTLQRLDLSGVDLPMSVLLPELMHLSRITHLRLPREVLRQENLENFIIAVACTNLLPQLRAMDEAVKTAMDRLEKVYQQQISIVSYAFNHHEQHHARLARGVAMAPKNKQREKQEQNKASSSARAHESLARSLGGAHATGFIGFSAFATTTTTTTTTAATPSAEPPATSAFYDGDDHEMATALKMLGKKGSVTKTKALQSLLHAILPPKKAVELRPMLSHFLYLYANEVRDQNDRKVRQMGNEVLRALTLKMKPKAFASQLRRLLPYWLLAMHDQTSEVAAIAVQAWETLFPDVEERMNVVEEHLGAVLSEFATFFARTPAQFDGIALSPDEQEERYERCVSGALLSISTLIQQFAATKRTAQLTSASEGADRDSIDAVVRSSHFARLVTMTSKNPNFTRDSVRKASYKVLAVLCEHAPAIITAQNEHFGKLILGALSDKSAGNHEEMWNAILRFCQQFGNVWESEAFRKFAQNAVWPRLYAQLRHGFYGSARTSFPAVLPLLSVVPLRAVVDVPTARCDVYTSVLEQIWKFLDSPDARGQESLVVRTQNECLASFFSIFLTSTANRAFLSDLANDLPVEAYVTQFEKTFKTSFTCVMSTTSAMGDSAAHMYLDKLAIMLSRLAAPSSDIAGTIRAQMCVSAKQWCSDVVLKSMRHASCSASRLEFFVHALQQQQPDNSKLDVSWLVTFQAIHAEVVSQLAMQVASKNVGGVSGLLEVCAGLYGAIGLASLLQDQSVEAYYQTQVRPAIALIGEAEVPDRKVLRTAMKIVRVILLQTLDKKAMLLEVFQDLDVRFGDLARATDVIQFGLQFAFSKAEQAAWLSSGSGSASQVDSSSAESLNNVGLTLRAIWSGKLLDEFLMISLRGRLDDMDEDAFSALLTACVGGADSAPVVSLDALLILAHFAVKPDTDSRMFVRLAQNLLDLLAKLGDVSVSKELASVQHELFLRLFQLRIDGAFVADADNLWKRKVTHQLRYWDGKSLHDFADEIAKEINSMLATSDSAKFKPKRVAIMTKKFLLLSAVGADLPTSLLLNKLSIVSPVAATAQVRKYHNERVLSCWGHLCGDDDGLKVVAEYFSAATSDVEGAAVASVNLLQHLLDLDVCHALTWLVLQQNWHGTVTSRIDVVKSFLTLGSLYEELAQTPMMSLILQRSLDQAKLNAVCDHRSYLFINQNAEQGIFEALPAQWNARVNKLSVGVAAAFVRTEDLDRLISEALKNESTWQSHSDSTDELTLEQVMVSFVSRSDCDSIENAHAIVEAAARKVAGSESLSEKAKYLPVLTASLGHSSEVNEDVGQLHMSILVSLTSIESEAKVDVAAWLAVTDYVQVFNQNVLQTEELKDAWAKCARAVMLHAIRGKAQASAVAALKIHRCVDDLTNLSDEQLPAVYPHDVIKCRTAFLSLLTAIAETCGVGSFFELAVHYREAMLFTALASLIDALRLKGYLVATYVALTSPVKSLEQIWLTFFVEAAITTTRRSIPVAVASVHDTNTLHKLLLEAGRGMGNLAAFFDGSLHALSSPTLIVLYALISSCNALRLKTMEGLSIDMNADDEDATEVALVDAILPKELRAALEASFGKEDDESTQRREKRRQKQKQARDDEESVVGRLLLWDLFLQLIPTGTSTHGTMVASALGAYVVREGLLTGYLTFCATLLSSETGRDGSRLKMSDGPLYTLDDLKTPLVGAGLAPAELFRLGARGFFQTVMRLPALVRTWYNDECTRSLRSWATKYFQEHITPYVLAVELDMIQKAPDTHADELDEMTVKGSKVSREITATYMQDDCALEMVIRVPPSYPLRSVEVECTKRIGISEDRWRRWVLQIVKVTASQDGSLLDAVLPWKKNVDKEFEGVEPCPICYSILNPKNMGLPNLPCKTCSNKYHNSCLYKWFNQSGKNKCPICQQPFC</sequence>
<dbReference type="InterPro" id="IPR054477">
    <property type="entry name" value="LTN1_E3_ligase_6th"/>
</dbReference>
<evidence type="ECO:0000313" key="18">
    <source>
        <dbReference type="EMBL" id="DAZ98456.1"/>
    </source>
</evidence>
<evidence type="ECO:0000256" key="7">
    <source>
        <dbReference type="ARBA" id="ARBA00022490"/>
    </source>
</evidence>
<keyword evidence="13" id="KW-0862">Zinc</keyword>
<evidence type="ECO:0000256" key="10">
    <source>
        <dbReference type="ARBA" id="ARBA00022737"/>
    </source>
</evidence>
<dbReference type="CDD" id="cd16491">
    <property type="entry name" value="RING-CH-C4HC3_LTN1"/>
    <property type="match status" value="1"/>
</dbReference>
<feature type="region of interest" description="Disordered" evidence="15">
    <location>
        <begin position="55"/>
        <end position="79"/>
    </location>
</feature>
<accession>A0AAV2YXZ0</accession>
<dbReference type="GO" id="GO:1990116">
    <property type="term" value="P:ribosome-associated ubiquitin-dependent protein catabolic process"/>
    <property type="evidence" value="ECO:0007669"/>
    <property type="project" value="InterPro"/>
</dbReference>
<reference evidence="18" key="2">
    <citation type="journal article" date="2023" name="Microbiol Resour">
        <title>Decontamination and Annotation of the Draft Genome Sequence of the Oomycete Lagenidium giganteum ARSEF 373.</title>
        <authorList>
            <person name="Morgan W.R."/>
            <person name="Tartar A."/>
        </authorList>
    </citation>
    <scope>NUCLEOTIDE SEQUENCE</scope>
    <source>
        <strain evidence="18">ARSEF 373</strain>
    </source>
</reference>
<dbReference type="InterPro" id="IPR054476">
    <property type="entry name" value="Ltn1_N"/>
</dbReference>
<dbReference type="GO" id="GO:0072344">
    <property type="term" value="P:rescue of stalled ribosome"/>
    <property type="evidence" value="ECO:0007669"/>
    <property type="project" value="TreeGrafter"/>
</dbReference>
<evidence type="ECO:0000256" key="1">
    <source>
        <dbReference type="ARBA" id="ARBA00000900"/>
    </source>
</evidence>
<dbReference type="InterPro" id="IPR039795">
    <property type="entry name" value="LTN1/Rkr1"/>
</dbReference>
<reference evidence="18" key="1">
    <citation type="submission" date="2022-11" db="EMBL/GenBank/DDBJ databases">
        <authorList>
            <person name="Morgan W.R."/>
            <person name="Tartar A."/>
        </authorList>
    </citation>
    <scope>NUCLEOTIDE SEQUENCE</scope>
    <source>
        <strain evidence="18">ARSEF 373</strain>
    </source>
</reference>
<evidence type="ECO:0000259" key="16">
    <source>
        <dbReference type="PROSITE" id="PS50089"/>
    </source>
</evidence>
<comment type="catalytic activity">
    <reaction evidence="1">
        <text>S-ubiquitinyl-[E2 ubiquitin-conjugating enzyme]-L-cysteine + [acceptor protein]-L-lysine = [E2 ubiquitin-conjugating enzyme]-L-cysteine + N(6)-ubiquitinyl-[acceptor protein]-L-lysine.</text>
        <dbReference type="EC" id="2.3.2.27"/>
    </reaction>
</comment>
<evidence type="ECO:0000256" key="12">
    <source>
        <dbReference type="ARBA" id="ARBA00022786"/>
    </source>
</evidence>
<dbReference type="InterPro" id="IPR054478">
    <property type="entry name" value="LTN1_UBC"/>
</dbReference>
<protein>
    <recommendedName>
        <fullName evidence="6">E3 ubiquitin-protein ligase listerin</fullName>
        <ecNumber evidence="5">2.3.2.27</ecNumber>
    </recommendedName>
</protein>
<comment type="pathway">
    <text evidence="3">Protein modification; protein ubiquitination.</text>
</comment>
<comment type="subcellular location">
    <subcellularLocation>
        <location evidence="2">Cytoplasm</location>
        <location evidence="2">Cytosol</location>
    </subcellularLocation>
</comment>
<proteinExistence type="inferred from homology"/>
<dbReference type="GO" id="GO:0061630">
    <property type="term" value="F:ubiquitin protein ligase activity"/>
    <property type="evidence" value="ECO:0007669"/>
    <property type="project" value="UniProtKB-EC"/>
</dbReference>
<evidence type="ECO:0000256" key="11">
    <source>
        <dbReference type="ARBA" id="ARBA00022771"/>
    </source>
</evidence>
<dbReference type="InterPro" id="IPR001841">
    <property type="entry name" value="Znf_RING"/>
</dbReference>
<dbReference type="InterPro" id="IPR036047">
    <property type="entry name" value="F-box-like_dom_sf"/>
</dbReference>
<keyword evidence="11 14" id="KW-0863">Zinc-finger</keyword>
<dbReference type="PANTHER" id="PTHR12389">
    <property type="entry name" value="ZINC FINGER PROTEIN 294"/>
    <property type="match status" value="1"/>
</dbReference>
<dbReference type="InterPro" id="IPR016024">
    <property type="entry name" value="ARM-type_fold"/>
</dbReference>
<dbReference type="Pfam" id="PF22999">
    <property type="entry name" value="LTN1_E3_ligase_6th"/>
    <property type="match status" value="1"/>
</dbReference>
<dbReference type="SUPFAM" id="SSF57850">
    <property type="entry name" value="RING/U-box"/>
    <property type="match status" value="1"/>
</dbReference>
<gene>
    <name evidence="18" type="ORF">N0F65_001157</name>
</gene>
<evidence type="ECO:0000256" key="14">
    <source>
        <dbReference type="PROSITE-ProRule" id="PRU00175"/>
    </source>
</evidence>
<evidence type="ECO:0000259" key="17">
    <source>
        <dbReference type="PROSITE" id="PS51292"/>
    </source>
</evidence>
<dbReference type="InterPro" id="IPR039804">
    <property type="entry name" value="RING-CH-C4HC3_LTN1"/>
</dbReference>
<feature type="region of interest" description="Disordered" evidence="15">
    <location>
        <begin position="2289"/>
        <end position="2313"/>
    </location>
</feature>
<dbReference type="SMART" id="SM00744">
    <property type="entry name" value="RINGv"/>
    <property type="match status" value="1"/>
</dbReference>
<dbReference type="Gene3D" id="3.30.40.10">
    <property type="entry name" value="Zinc/RING finger domain, C3HC4 (zinc finger)"/>
    <property type="match status" value="1"/>
</dbReference>
<dbReference type="PROSITE" id="PS51292">
    <property type="entry name" value="ZF_RING_CH"/>
    <property type="match status" value="1"/>
</dbReference>
<evidence type="ECO:0000256" key="6">
    <source>
        <dbReference type="ARBA" id="ARBA00017157"/>
    </source>
</evidence>
<dbReference type="GO" id="GO:0043023">
    <property type="term" value="F:ribosomal large subunit binding"/>
    <property type="evidence" value="ECO:0007669"/>
    <property type="project" value="TreeGrafter"/>
</dbReference>
<keyword evidence="7" id="KW-0963">Cytoplasm</keyword>
<comment type="caution">
    <text evidence="18">The sequence shown here is derived from an EMBL/GenBank/DDBJ whole genome shotgun (WGS) entry which is preliminary data.</text>
</comment>
<evidence type="ECO:0000256" key="15">
    <source>
        <dbReference type="SAM" id="MobiDB-lite"/>
    </source>
</evidence>
<evidence type="ECO:0000256" key="8">
    <source>
        <dbReference type="ARBA" id="ARBA00022679"/>
    </source>
</evidence>
<keyword evidence="8" id="KW-0808">Transferase</keyword>
<dbReference type="InterPro" id="IPR011016">
    <property type="entry name" value="Znf_RING-CH"/>
</dbReference>
<dbReference type="Pfam" id="PF23009">
    <property type="entry name" value="UBC_like"/>
    <property type="match status" value="1"/>
</dbReference>
<feature type="region of interest" description="Disordered" evidence="15">
    <location>
        <begin position="820"/>
        <end position="844"/>
    </location>
</feature>
<feature type="non-terminal residue" evidence="18">
    <location>
        <position position="1"/>
    </location>
</feature>
<feature type="compositionally biased region" description="Low complexity" evidence="15">
    <location>
        <begin position="55"/>
        <end position="65"/>
    </location>
</feature>
<name>A0AAV2YXZ0_9STRA</name>
<dbReference type="SUPFAM" id="SSF48371">
    <property type="entry name" value="ARM repeat"/>
    <property type="match status" value="1"/>
</dbReference>
<dbReference type="PROSITE" id="PS50089">
    <property type="entry name" value="ZF_RING_2"/>
    <property type="match status" value="1"/>
</dbReference>
<feature type="domain" description="RING-CH-type" evidence="17">
    <location>
        <begin position="2558"/>
        <end position="2617"/>
    </location>
</feature>
<comment type="similarity">
    <text evidence="4">Belongs to the LTN1 family.</text>
</comment>
<keyword evidence="19" id="KW-1185">Reference proteome</keyword>
<evidence type="ECO:0000256" key="5">
    <source>
        <dbReference type="ARBA" id="ARBA00012483"/>
    </source>
</evidence>
<organism evidence="18 19">
    <name type="scientific">Lagenidium giganteum</name>
    <dbReference type="NCBI Taxonomy" id="4803"/>
    <lineage>
        <taxon>Eukaryota</taxon>
        <taxon>Sar</taxon>
        <taxon>Stramenopiles</taxon>
        <taxon>Oomycota</taxon>
        <taxon>Peronosporomycetes</taxon>
        <taxon>Pythiales</taxon>
        <taxon>Pythiaceae</taxon>
    </lineage>
</organism>
<evidence type="ECO:0000256" key="13">
    <source>
        <dbReference type="ARBA" id="ARBA00022833"/>
    </source>
</evidence>